<evidence type="ECO:0000313" key="2">
    <source>
        <dbReference type="EMBL" id="CAK9004577.1"/>
    </source>
</evidence>
<organism evidence="2 3">
    <name type="scientific">Durusdinium trenchii</name>
    <dbReference type="NCBI Taxonomy" id="1381693"/>
    <lineage>
        <taxon>Eukaryota</taxon>
        <taxon>Sar</taxon>
        <taxon>Alveolata</taxon>
        <taxon>Dinophyceae</taxon>
        <taxon>Suessiales</taxon>
        <taxon>Symbiodiniaceae</taxon>
        <taxon>Durusdinium</taxon>
    </lineage>
</organism>
<dbReference type="EMBL" id="CAXAMM010004694">
    <property type="protein sequence ID" value="CAK9004577.1"/>
    <property type="molecule type" value="Genomic_DNA"/>
</dbReference>
<feature type="compositionally biased region" description="Basic and acidic residues" evidence="1">
    <location>
        <begin position="203"/>
        <end position="241"/>
    </location>
</feature>
<accession>A0ABP0IPR2</accession>
<evidence type="ECO:0000256" key="1">
    <source>
        <dbReference type="SAM" id="MobiDB-lite"/>
    </source>
</evidence>
<gene>
    <name evidence="2" type="ORF">SCF082_LOCUS8246</name>
</gene>
<feature type="compositionally biased region" description="Basic and acidic residues" evidence="1">
    <location>
        <begin position="95"/>
        <end position="158"/>
    </location>
</feature>
<feature type="region of interest" description="Disordered" evidence="1">
    <location>
        <begin position="92"/>
        <end position="250"/>
    </location>
</feature>
<protein>
    <submittedName>
        <fullName evidence="2">Uncharacterized protein</fullName>
    </submittedName>
</protein>
<proteinExistence type="predicted"/>
<reference evidence="2 3" key="1">
    <citation type="submission" date="2024-02" db="EMBL/GenBank/DDBJ databases">
        <authorList>
            <person name="Chen Y."/>
            <person name="Shah S."/>
            <person name="Dougan E. K."/>
            <person name="Thang M."/>
            <person name="Chan C."/>
        </authorList>
    </citation>
    <scope>NUCLEOTIDE SEQUENCE [LARGE SCALE GENOMIC DNA]</scope>
</reference>
<dbReference type="Proteomes" id="UP001642464">
    <property type="component" value="Unassembled WGS sequence"/>
</dbReference>
<feature type="compositionally biased region" description="Polar residues" evidence="1">
    <location>
        <begin position="176"/>
        <end position="190"/>
    </location>
</feature>
<name>A0ABP0IPR2_9DINO</name>
<evidence type="ECO:0000313" key="3">
    <source>
        <dbReference type="Proteomes" id="UP001642464"/>
    </source>
</evidence>
<comment type="caution">
    <text evidence="2">The sequence shown here is derived from an EMBL/GenBank/DDBJ whole genome shotgun (WGS) entry which is preliminary data.</text>
</comment>
<keyword evidence="3" id="KW-1185">Reference proteome</keyword>
<sequence>MADFQSMLARMGMCEDMDRLALQSPSAFQTPSPLVRSTTFQSQSGEGSVAVQQQPEVSKLGREVFDAVAEPGSGASPEDQLAKLREQCVGAMGKVKAEAKSEKEREKRENKEKAEAKLEKERGKIEKAEAKSEKEREKREKKEEAESQKEKEKRRKLDQGITATAVKAKVAKPERQTSSSTVLQLKSENASEGGIMQGQGSEVAKESGPKDSEEQKGTIPKGERLVPKDVKENVEPAPTKEVKRKRRQRC</sequence>
<feature type="region of interest" description="Disordered" evidence="1">
    <location>
        <begin position="24"/>
        <end position="57"/>
    </location>
</feature>
<feature type="compositionally biased region" description="Polar residues" evidence="1">
    <location>
        <begin position="24"/>
        <end position="56"/>
    </location>
</feature>